<reference evidence="1 2" key="1">
    <citation type="submission" date="2023-04" db="EMBL/GenBank/DDBJ databases">
        <title>Forest soil microbial communities from Buena Vista Peninsula, Colon Province, Panama.</title>
        <authorList>
            <person name="Bouskill N."/>
        </authorList>
    </citation>
    <scope>NUCLEOTIDE SEQUENCE [LARGE SCALE GENOMIC DNA]</scope>
    <source>
        <strain evidence="1 2">CFH S0262</strain>
    </source>
</reference>
<name>A0ABT6M3Y6_9NOCA</name>
<keyword evidence="2" id="KW-1185">Reference proteome</keyword>
<sequence length="46" mass="5065">MTEQIRNLSTGLPSKSQVEEVIDVVRRRDPVDDAAVALSAMLTPRV</sequence>
<evidence type="ECO:0000313" key="2">
    <source>
        <dbReference type="Proteomes" id="UP001160334"/>
    </source>
</evidence>
<comment type="caution">
    <text evidence="1">The sequence shown here is derived from an EMBL/GenBank/DDBJ whole genome shotgun (WGS) entry which is preliminary data.</text>
</comment>
<organism evidence="1 2">
    <name type="scientific">Prescottella agglutinans</name>
    <dbReference type="NCBI Taxonomy" id="1644129"/>
    <lineage>
        <taxon>Bacteria</taxon>
        <taxon>Bacillati</taxon>
        <taxon>Actinomycetota</taxon>
        <taxon>Actinomycetes</taxon>
        <taxon>Mycobacteriales</taxon>
        <taxon>Nocardiaceae</taxon>
        <taxon>Prescottella</taxon>
    </lineage>
</organism>
<evidence type="ECO:0000313" key="1">
    <source>
        <dbReference type="EMBL" id="MDH6279022.1"/>
    </source>
</evidence>
<dbReference type="Proteomes" id="UP001160334">
    <property type="component" value="Unassembled WGS sequence"/>
</dbReference>
<dbReference type="EMBL" id="JARXVC010000001">
    <property type="protein sequence ID" value="MDH6279022.1"/>
    <property type="molecule type" value="Genomic_DNA"/>
</dbReference>
<accession>A0ABT6M3Y6</accession>
<dbReference type="RefSeq" id="WP_280758430.1">
    <property type="nucleotide sequence ID" value="NZ_JARXVC010000001.1"/>
</dbReference>
<protein>
    <submittedName>
        <fullName evidence="1">Uncharacterized protein</fullName>
    </submittedName>
</protein>
<proteinExistence type="predicted"/>
<gene>
    <name evidence="1" type="ORF">M2280_000227</name>
</gene>